<evidence type="ECO:0000313" key="1">
    <source>
        <dbReference type="EMBL" id="AFC24359.1"/>
    </source>
</evidence>
<name>H6L9Z6_SAPGL</name>
<dbReference type="Proteomes" id="UP000007519">
    <property type="component" value="Chromosome"/>
</dbReference>
<accession>H6L9Z6</accession>
<proteinExistence type="predicted"/>
<dbReference type="HOGENOM" id="CLU_3276464_0_0_10"/>
<gene>
    <name evidence="1" type="ordered locus">SGRA_1624</name>
</gene>
<organism evidence="1 2">
    <name type="scientific">Saprospira grandis (strain Lewin)</name>
    <dbReference type="NCBI Taxonomy" id="984262"/>
    <lineage>
        <taxon>Bacteria</taxon>
        <taxon>Pseudomonadati</taxon>
        <taxon>Bacteroidota</taxon>
        <taxon>Saprospiria</taxon>
        <taxon>Saprospirales</taxon>
        <taxon>Saprospiraceae</taxon>
        <taxon>Saprospira</taxon>
    </lineage>
</organism>
<sequence length="41" mass="4987">MLVYDKYKYFWQLGKVTVITVIVRFSKKRIIKNLIINKINV</sequence>
<dbReference type="EMBL" id="CP002831">
    <property type="protein sequence ID" value="AFC24359.1"/>
    <property type="molecule type" value="Genomic_DNA"/>
</dbReference>
<evidence type="ECO:0000313" key="2">
    <source>
        <dbReference type="Proteomes" id="UP000007519"/>
    </source>
</evidence>
<dbReference type="AlphaFoldDB" id="H6L9Z6"/>
<dbReference type="KEGG" id="sgn:SGRA_1624"/>
<reference evidence="1 2" key="1">
    <citation type="journal article" date="2012" name="Stand. Genomic Sci.">
        <title>Complete genome sequencing and analysis of Saprospira grandis str. Lewin, a predatory marine bacterium.</title>
        <authorList>
            <person name="Saw J.H."/>
            <person name="Yuryev A."/>
            <person name="Kanbe M."/>
            <person name="Hou S."/>
            <person name="Young A.G."/>
            <person name="Aizawa S."/>
            <person name="Alam M."/>
        </authorList>
    </citation>
    <scope>NUCLEOTIDE SEQUENCE [LARGE SCALE GENOMIC DNA]</scope>
    <source>
        <strain evidence="1 2">Lewin</strain>
    </source>
</reference>
<keyword evidence="2" id="KW-1185">Reference proteome</keyword>
<protein>
    <submittedName>
        <fullName evidence="1">Uncharacterized protein</fullName>
    </submittedName>
</protein>
<dbReference type="STRING" id="984262.SGRA_1624"/>